<gene>
    <name evidence="1" type="ORF">TI39_contig4262g00011</name>
</gene>
<dbReference type="SUPFAM" id="SSF53335">
    <property type="entry name" value="S-adenosyl-L-methionine-dependent methyltransferases"/>
    <property type="match status" value="1"/>
</dbReference>
<keyword evidence="1" id="KW-0808">Transferase</keyword>
<dbReference type="GO" id="GO:0032259">
    <property type="term" value="P:methylation"/>
    <property type="evidence" value="ECO:0007669"/>
    <property type="project" value="UniProtKB-KW"/>
</dbReference>
<keyword evidence="2" id="KW-1185">Reference proteome</keyword>
<dbReference type="STRING" id="1047168.A0A0F4G8U4"/>
<reference evidence="1 2" key="1">
    <citation type="submission" date="2015-03" db="EMBL/GenBank/DDBJ databases">
        <title>RNA-seq based gene annotation and comparative genomics of four Zymoseptoria species reveal species-specific pathogenicity related genes and transposable element activity.</title>
        <authorList>
            <person name="Grandaubert J."/>
            <person name="Bhattacharyya A."/>
            <person name="Stukenbrock E.H."/>
        </authorList>
    </citation>
    <scope>NUCLEOTIDE SEQUENCE [LARGE SCALE GENOMIC DNA]</scope>
    <source>
        <strain evidence="1 2">Zb18110</strain>
    </source>
</reference>
<proteinExistence type="predicted"/>
<dbReference type="Proteomes" id="UP000033647">
    <property type="component" value="Unassembled WGS sequence"/>
</dbReference>
<name>A0A0F4G8U4_9PEZI</name>
<sequence>MSGTPQPENNALIAFSGRNYCAFGLQHGIHTVPVDERIERRYDELNDIFKQMVGTVIPPELQFDEIEDPEVLECGYQKGAWIDDLLKENDQSEILVTGVEIFTGHGNSDDDEEDEDNDEDSGIEEYHKVRFNLNAPFREEPGGFLTPERFTLVNSRLLIDGINAARWPSFVRDMKAVLRPGGWLQMMEVHPLWQSSSGHDLPFLHRWSERYMSMLTRMGKDPRIGSKLSLYMTECGFQNVHASIEQFPVGPWNPQRASVGNEFRTLSKDMVLAAGAWPLMRLSGMSQSDFDTLIEGARAELERQELKIYMSVHVVYGQRPLRK</sequence>
<dbReference type="EMBL" id="LAFY01004221">
    <property type="protein sequence ID" value="KJX93754.1"/>
    <property type="molecule type" value="Genomic_DNA"/>
</dbReference>
<dbReference type="AlphaFoldDB" id="A0A0F4G8U4"/>
<comment type="caution">
    <text evidence="1">The sequence shown here is derived from an EMBL/GenBank/DDBJ whole genome shotgun (WGS) entry which is preliminary data.</text>
</comment>
<dbReference type="OrthoDB" id="506498at2759"/>
<evidence type="ECO:0000313" key="2">
    <source>
        <dbReference type="Proteomes" id="UP000033647"/>
    </source>
</evidence>
<keyword evidence="1" id="KW-0489">Methyltransferase</keyword>
<dbReference type="GO" id="GO:0008168">
    <property type="term" value="F:methyltransferase activity"/>
    <property type="evidence" value="ECO:0007669"/>
    <property type="project" value="UniProtKB-KW"/>
</dbReference>
<accession>A0A0F4G8U4</accession>
<dbReference type="Gene3D" id="3.40.50.150">
    <property type="entry name" value="Vaccinia Virus protein VP39"/>
    <property type="match status" value="1"/>
</dbReference>
<dbReference type="InterPro" id="IPR029063">
    <property type="entry name" value="SAM-dependent_MTases_sf"/>
</dbReference>
<protein>
    <submittedName>
        <fullName evidence="1">S-adenosyl-L-methionine-dependent methyltransferase like protein</fullName>
    </submittedName>
</protein>
<evidence type="ECO:0000313" key="1">
    <source>
        <dbReference type="EMBL" id="KJX93754.1"/>
    </source>
</evidence>
<organism evidence="1 2">
    <name type="scientific">Zymoseptoria brevis</name>
    <dbReference type="NCBI Taxonomy" id="1047168"/>
    <lineage>
        <taxon>Eukaryota</taxon>
        <taxon>Fungi</taxon>
        <taxon>Dikarya</taxon>
        <taxon>Ascomycota</taxon>
        <taxon>Pezizomycotina</taxon>
        <taxon>Dothideomycetes</taxon>
        <taxon>Dothideomycetidae</taxon>
        <taxon>Mycosphaerellales</taxon>
        <taxon>Mycosphaerellaceae</taxon>
        <taxon>Zymoseptoria</taxon>
    </lineage>
</organism>